<reference evidence="1" key="1">
    <citation type="submission" date="2022-06" db="EMBL/GenBank/DDBJ databases">
        <title>Phylogenomic reconstructions and comparative analyses of Kickxellomycotina fungi.</title>
        <authorList>
            <person name="Reynolds N.K."/>
            <person name="Stajich J.E."/>
            <person name="Barry K."/>
            <person name="Grigoriev I.V."/>
            <person name="Crous P."/>
            <person name="Smith M.E."/>
        </authorList>
    </citation>
    <scope>NUCLEOTIDE SEQUENCE</scope>
    <source>
        <strain evidence="1">RSA 2271</strain>
    </source>
</reference>
<dbReference type="EMBL" id="JAMZIH010006157">
    <property type="protein sequence ID" value="KAJ1674218.1"/>
    <property type="molecule type" value="Genomic_DNA"/>
</dbReference>
<keyword evidence="2" id="KW-1185">Reference proteome</keyword>
<organism evidence="1 2">
    <name type="scientific">Spiromyces aspiralis</name>
    <dbReference type="NCBI Taxonomy" id="68401"/>
    <lineage>
        <taxon>Eukaryota</taxon>
        <taxon>Fungi</taxon>
        <taxon>Fungi incertae sedis</taxon>
        <taxon>Zoopagomycota</taxon>
        <taxon>Kickxellomycotina</taxon>
        <taxon>Kickxellomycetes</taxon>
        <taxon>Kickxellales</taxon>
        <taxon>Kickxellaceae</taxon>
        <taxon>Spiromyces</taxon>
    </lineage>
</organism>
<name>A0ACC1HCD5_9FUNG</name>
<comment type="caution">
    <text evidence="1">The sequence shown here is derived from an EMBL/GenBank/DDBJ whole genome shotgun (WGS) entry which is preliminary data.</text>
</comment>
<gene>
    <name evidence="1" type="ORF">EV182_003725</name>
</gene>
<evidence type="ECO:0000313" key="1">
    <source>
        <dbReference type="EMBL" id="KAJ1674218.1"/>
    </source>
</evidence>
<evidence type="ECO:0000313" key="2">
    <source>
        <dbReference type="Proteomes" id="UP001145114"/>
    </source>
</evidence>
<sequence length="104" mass="11338">MPDDHHQKQQQPRIRSTSLFRLLNPELFIRPNKAVMILGGLAFVGVVGWLAKDEVAYRRSRASAASPRELRSGGGVPAETPSYQERLKALQPQASASQGGDGDV</sequence>
<protein>
    <submittedName>
        <fullName evidence="1">Uncharacterized protein</fullName>
    </submittedName>
</protein>
<dbReference type="Proteomes" id="UP001145114">
    <property type="component" value="Unassembled WGS sequence"/>
</dbReference>
<proteinExistence type="predicted"/>
<accession>A0ACC1HCD5</accession>